<evidence type="ECO:0000313" key="12">
    <source>
        <dbReference type="Proteomes" id="UP001329915"/>
    </source>
</evidence>
<keyword evidence="9" id="KW-0479">Metal-binding</keyword>
<dbReference type="Gene3D" id="2.40.340.10">
    <property type="entry name" value="MoeA, C-terminal, domain IV"/>
    <property type="match status" value="1"/>
</dbReference>
<dbReference type="Gene3D" id="3.40.980.10">
    <property type="entry name" value="MoaB/Mog-like domain"/>
    <property type="match status" value="1"/>
</dbReference>
<dbReference type="EMBL" id="CP121694">
    <property type="protein sequence ID" value="WRO23516.1"/>
    <property type="molecule type" value="Genomic_DNA"/>
</dbReference>
<dbReference type="SUPFAM" id="SSF63867">
    <property type="entry name" value="MoeA C-terminal domain-like"/>
    <property type="match status" value="1"/>
</dbReference>
<dbReference type="SUPFAM" id="SSF63882">
    <property type="entry name" value="MoeA N-terminal region -like"/>
    <property type="match status" value="1"/>
</dbReference>
<dbReference type="GO" id="GO:0006777">
    <property type="term" value="P:Mo-molybdopterin cofactor biosynthetic process"/>
    <property type="evidence" value="ECO:0007669"/>
    <property type="project" value="UniProtKB-UniRule"/>
</dbReference>
<keyword evidence="6 9" id="KW-0500">Molybdenum</keyword>
<dbReference type="SMART" id="SM00852">
    <property type="entry name" value="MoCF_biosynth"/>
    <property type="match status" value="1"/>
</dbReference>
<sequence>MPRELMFEVITADQASEKILSHWQLPARLERVGLRDTWNRILSEDVVAPEDVPGFSRSTMDGYAVNAEDTFGASESLPAYLTLRGEVPMGVKPEQVIDMDETMAVATGSMLPQGANAVVMIERTAKIDDRTIAVFRPVAPGENILEKGEDVGANQVVLRRGTLVRGQEMGVLASLGITEVEVFCLPNVGIISTGNELVEPEKTPSPGQIRDSNSYTLYGAVKDAGGQPHLYRLVPDQEEEFRATILKAVEENQVVLVSGGSSVGTRDLTLKILNQLGELLFHGIAVKPGKPTLATVVKDSSGTNTLVIGLPGHPVSAFITFRRLVEPLLKGHLRELLPPACVYGRLTKNIPSQAGREEHVRVRLISQGEQVLVEPVFGKSGMLTSLTAAHGVVTVSLEAQGLAAGSEVAVKLFKEL</sequence>
<evidence type="ECO:0000256" key="7">
    <source>
        <dbReference type="ARBA" id="ARBA00023150"/>
    </source>
</evidence>
<keyword evidence="9" id="KW-0808">Transferase</keyword>
<comment type="pathway">
    <text evidence="2 9">Cofactor biosynthesis; molybdopterin biosynthesis.</text>
</comment>
<dbReference type="Proteomes" id="UP001329915">
    <property type="component" value="Chromosome"/>
</dbReference>
<dbReference type="InterPro" id="IPR001453">
    <property type="entry name" value="MoaB/Mog_dom"/>
</dbReference>
<dbReference type="Pfam" id="PF03453">
    <property type="entry name" value="MoeA_N"/>
    <property type="match status" value="1"/>
</dbReference>
<dbReference type="Gene3D" id="2.170.190.11">
    <property type="entry name" value="Molybdopterin biosynthesis moea protein, domain 3"/>
    <property type="match status" value="1"/>
</dbReference>
<comment type="cofactor">
    <cofactor evidence="9">
        <name>Mg(2+)</name>
        <dbReference type="ChEBI" id="CHEBI:18420"/>
    </cofactor>
</comment>
<dbReference type="GO" id="GO:0046872">
    <property type="term" value="F:metal ion binding"/>
    <property type="evidence" value="ECO:0007669"/>
    <property type="project" value="UniProtKB-UniRule"/>
</dbReference>
<dbReference type="KEGG" id="dbc:MFMK1_003378"/>
<gene>
    <name evidence="11" type="ORF">MFMK1_003378</name>
</gene>
<feature type="domain" description="MoaB/Mog" evidence="10">
    <location>
        <begin position="189"/>
        <end position="331"/>
    </location>
</feature>
<evidence type="ECO:0000256" key="2">
    <source>
        <dbReference type="ARBA" id="ARBA00005046"/>
    </source>
</evidence>
<evidence type="ECO:0000256" key="8">
    <source>
        <dbReference type="ARBA" id="ARBA00047317"/>
    </source>
</evidence>
<evidence type="ECO:0000256" key="4">
    <source>
        <dbReference type="ARBA" id="ARBA00013269"/>
    </source>
</evidence>
<keyword evidence="12" id="KW-1185">Reference proteome</keyword>
<comment type="similarity">
    <text evidence="3 9">Belongs to the MoeA family.</text>
</comment>
<reference evidence="11 12" key="1">
    <citation type="submission" date="2023-04" db="EMBL/GenBank/DDBJ databases">
        <authorList>
            <person name="Hsu D."/>
        </authorList>
    </citation>
    <scope>NUCLEOTIDE SEQUENCE [LARGE SCALE GENOMIC DNA]</scope>
    <source>
        <strain evidence="11 12">MK1</strain>
    </source>
</reference>
<dbReference type="InterPro" id="IPR036135">
    <property type="entry name" value="MoeA_linker/N_sf"/>
</dbReference>
<name>A0AAU0URB6_9FIRM</name>
<dbReference type="CDD" id="cd00887">
    <property type="entry name" value="MoeA"/>
    <property type="match status" value="1"/>
</dbReference>
<evidence type="ECO:0000313" key="11">
    <source>
        <dbReference type="EMBL" id="WRO23516.1"/>
    </source>
</evidence>
<accession>A0AAU0URB6</accession>
<dbReference type="NCBIfam" id="TIGR00177">
    <property type="entry name" value="molyb_syn"/>
    <property type="match status" value="1"/>
</dbReference>
<keyword evidence="9" id="KW-0460">Magnesium</keyword>
<dbReference type="InterPro" id="IPR038987">
    <property type="entry name" value="MoeA-like"/>
</dbReference>
<dbReference type="EC" id="2.10.1.1" evidence="4 9"/>
<evidence type="ECO:0000256" key="1">
    <source>
        <dbReference type="ARBA" id="ARBA00002901"/>
    </source>
</evidence>
<keyword evidence="7 9" id="KW-0501">Molybdenum cofactor biosynthesis</keyword>
<dbReference type="GO" id="GO:0005737">
    <property type="term" value="C:cytoplasm"/>
    <property type="evidence" value="ECO:0007669"/>
    <property type="project" value="TreeGrafter"/>
</dbReference>
<dbReference type="InterPro" id="IPR036688">
    <property type="entry name" value="MoeA_C_domain_IV_sf"/>
</dbReference>
<dbReference type="RefSeq" id="WP_366922898.1">
    <property type="nucleotide sequence ID" value="NZ_CP121694.1"/>
</dbReference>
<evidence type="ECO:0000256" key="9">
    <source>
        <dbReference type="RuleBase" id="RU365090"/>
    </source>
</evidence>
<evidence type="ECO:0000256" key="6">
    <source>
        <dbReference type="ARBA" id="ARBA00022505"/>
    </source>
</evidence>
<proteinExistence type="inferred from homology"/>
<dbReference type="AlphaFoldDB" id="A0AAU0URB6"/>
<dbReference type="NCBIfam" id="NF045515">
    <property type="entry name" value="Glp_gephyrin"/>
    <property type="match status" value="1"/>
</dbReference>
<organism evidence="11 12">
    <name type="scientific">Metallumcola ferriviriculae</name>
    <dbReference type="NCBI Taxonomy" id="3039180"/>
    <lineage>
        <taxon>Bacteria</taxon>
        <taxon>Bacillati</taxon>
        <taxon>Bacillota</taxon>
        <taxon>Clostridia</taxon>
        <taxon>Neomoorellales</taxon>
        <taxon>Desulfitibacteraceae</taxon>
        <taxon>Metallumcola</taxon>
    </lineage>
</organism>
<dbReference type="InterPro" id="IPR005110">
    <property type="entry name" value="MoeA_linker/N"/>
</dbReference>
<dbReference type="PANTHER" id="PTHR10192:SF5">
    <property type="entry name" value="GEPHYRIN"/>
    <property type="match status" value="1"/>
</dbReference>
<dbReference type="Pfam" id="PF00994">
    <property type="entry name" value="MoCF_biosynth"/>
    <property type="match status" value="1"/>
</dbReference>
<comment type="function">
    <text evidence="1 9">Catalyzes the insertion of molybdate into adenylated molybdopterin with the concomitant release of AMP.</text>
</comment>
<dbReference type="Pfam" id="PF03454">
    <property type="entry name" value="MoeA_C"/>
    <property type="match status" value="1"/>
</dbReference>
<dbReference type="GO" id="GO:0061599">
    <property type="term" value="F:molybdopterin molybdotransferase activity"/>
    <property type="evidence" value="ECO:0007669"/>
    <property type="project" value="UniProtKB-UniRule"/>
</dbReference>
<dbReference type="InterPro" id="IPR005111">
    <property type="entry name" value="MoeA_C_domain_IV"/>
</dbReference>
<dbReference type="Gene3D" id="3.90.105.10">
    <property type="entry name" value="Molybdopterin biosynthesis moea protein, domain 2"/>
    <property type="match status" value="1"/>
</dbReference>
<comment type="catalytic activity">
    <reaction evidence="8">
        <text>adenylyl-molybdopterin + molybdate = Mo-molybdopterin + AMP + H(+)</text>
        <dbReference type="Rhea" id="RHEA:35047"/>
        <dbReference type="ChEBI" id="CHEBI:15378"/>
        <dbReference type="ChEBI" id="CHEBI:36264"/>
        <dbReference type="ChEBI" id="CHEBI:62727"/>
        <dbReference type="ChEBI" id="CHEBI:71302"/>
        <dbReference type="ChEBI" id="CHEBI:456215"/>
        <dbReference type="EC" id="2.10.1.1"/>
    </reaction>
</comment>
<evidence type="ECO:0000256" key="3">
    <source>
        <dbReference type="ARBA" id="ARBA00010763"/>
    </source>
</evidence>
<dbReference type="InterPro" id="IPR036425">
    <property type="entry name" value="MoaB/Mog-like_dom_sf"/>
</dbReference>
<evidence type="ECO:0000256" key="5">
    <source>
        <dbReference type="ARBA" id="ARBA00021108"/>
    </source>
</evidence>
<evidence type="ECO:0000259" key="10">
    <source>
        <dbReference type="SMART" id="SM00852"/>
    </source>
</evidence>
<dbReference type="SUPFAM" id="SSF53218">
    <property type="entry name" value="Molybdenum cofactor biosynthesis proteins"/>
    <property type="match status" value="1"/>
</dbReference>
<protein>
    <recommendedName>
        <fullName evidence="5 9">Molybdopterin molybdenumtransferase</fullName>
        <ecNumber evidence="4 9">2.10.1.1</ecNumber>
    </recommendedName>
</protein>
<dbReference type="PANTHER" id="PTHR10192">
    <property type="entry name" value="MOLYBDOPTERIN BIOSYNTHESIS PROTEIN"/>
    <property type="match status" value="1"/>
</dbReference>